<proteinExistence type="predicted"/>
<feature type="region of interest" description="Disordered" evidence="1">
    <location>
        <begin position="33"/>
        <end position="61"/>
    </location>
</feature>
<dbReference type="Proteomes" id="UP001216907">
    <property type="component" value="Unassembled WGS sequence"/>
</dbReference>
<organism evidence="3 4">
    <name type="scientific">Paludisphaera mucosa</name>
    <dbReference type="NCBI Taxonomy" id="3030827"/>
    <lineage>
        <taxon>Bacteria</taxon>
        <taxon>Pseudomonadati</taxon>
        <taxon>Planctomycetota</taxon>
        <taxon>Planctomycetia</taxon>
        <taxon>Isosphaerales</taxon>
        <taxon>Isosphaeraceae</taxon>
        <taxon>Paludisphaera</taxon>
    </lineage>
</organism>
<keyword evidence="2" id="KW-0732">Signal</keyword>
<reference evidence="3 4" key="1">
    <citation type="submission" date="2023-03" db="EMBL/GenBank/DDBJ databases">
        <title>Paludisphaera mucosa sp. nov. a novel planctomycete from northern fen.</title>
        <authorList>
            <person name="Ivanova A."/>
        </authorList>
    </citation>
    <scope>NUCLEOTIDE SEQUENCE [LARGE SCALE GENOMIC DNA]</scope>
    <source>
        <strain evidence="3 4">Pla2</strain>
    </source>
</reference>
<dbReference type="InterPro" id="IPR025737">
    <property type="entry name" value="FApF"/>
</dbReference>
<evidence type="ECO:0008006" key="5">
    <source>
        <dbReference type="Google" id="ProtNLM"/>
    </source>
</evidence>
<sequence length="362" mass="38894">MLRTQPVGGGWPRARRLALAAAALALCAQAAGQGAAPPTAPGADYASLATEFDPGPGSEEPEFFAGRGDAPEAPRIETSLLGAAVDSIFGDAYAPGRWHPLPLRTFFSEGWNEAWAGAPAGKNGTSPRHGWLGAFQGVFYRLWFVEFGYAHGVDVPRGSQRYTGDYTLFLPLNRRFEVMIQAPFLMANGTVDPLRGYASGVGDLRFAPKLMLSESEGLSQTLSMLIRVPTGSTTLGEGIASLDPRYEFWSNPFGSWVVRGGGGPSIPLNPHHAAATTTLIGDAAIGRFFRPHDVPFGDLVVYAACNYKVPLRGDVTSTYVGVGPGTRFHVGRNYFLLHYWEFAVAGAHPQDYTVQSALLKIF</sequence>
<feature type="chain" id="PRO_5046233438" description="Transporter" evidence="2">
    <location>
        <begin position="31"/>
        <end position="362"/>
    </location>
</feature>
<comment type="caution">
    <text evidence="3">The sequence shown here is derived from an EMBL/GenBank/DDBJ whole genome shotgun (WGS) entry which is preliminary data.</text>
</comment>
<feature type="signal peptide" evidence="2">
    <location>
        <begin position="1"/>
        <end position="30"/>
    </location>
</feature>
<evidence type="ECO:0000256" key="1">
    <source>
        <dbReference type="SAM" id="MobiDB-lite"/>
    </source>
</evidence>
<feature type="compositionally biased region" description="Low complexity" evidence="1">
    <location>
        <begin position="33"/>
        <end position="43"/>
    </location>
</feature>
<dbReference type="EMBL" id="JARRAG010000001">
    <property type="protein sequence ID" value="MDG3002510.1"/>
    <property type="molecule type" value="Genomic_DNA"/>
</dbReference>
<evidence type="ECO:0000256" key="2">
    <source>
        <dbReference type="SAM" id="SignalP"/>
    </source>
</evidence>
<dbReference type="Pfam" id="PF13557">
    <property type="entry name" value="Phenol_MetA_deg"/>
    <property type="match status" value="1"/>
</dbReference>
<protein>
    <recommendedName>
        <fullName evidence="5">Transporter</fullName>
    </recommendedName>
</protein>
<evidence type="ECO:0000313" key="4">
    <source>
        <dbReference type="Proteomes" id="UP001216907"/>
    </source>
</evidence>
<accession>A0ABT6F4K7</accession>
<keyword evidence="4" id="KW-1185">Reference proteome</keyword>
<name>A0ABT6F4K7_9BACT</name>
<dbReference type="RefSeq" id="WP_277858874.1">
    <property type="nucleotide sequence ID" value="NZ_JARRAG010000001.1"/>
</dbReference>
<evidence type="ECO:0000313" key="3">
    <source>
        <dbReference type="EMBL" id="MDG3002510.1"/>
    </source>
</evidence>
<gene>
    <name evidence="3" type="ORF">PZE19_01810</name>
</gene>